<feature type="transmembrane region" description="Helical" evidence="2">
    <location>
        <begin position="93"/>
        <end position="119"/>
    </location>
</feature>
<accession>W7TBU6</accession>
<dbReference type="AlphaFoldDB" id="W7TBU6"/>
<keyword evidence="2" id="KW-0812">Transmembrane</keyword>
<evidence type="ECO:0000259" key="3">
    <source>
        <dbReference type="Pfam" id="PF05529"/>
    </source>
</evidence>
<dbReference type="InterPro" id="IPR040463">
    <property type="entry name" value="BAP29/BAP31_N"/>
</dbReference>
<feature type="coiled-coil region" evidence="1">
    <location>
        <begin position="229"/>
        <end position="256"/>
    </location>
</feature>
<comment type="caution">
    <text evidence="4">The sequence shown here is derived from an EMBL/GenBank/DDBJ whole genome shotgun (WGS) entry which is preliminary data.</text>
</comment>
<protein>
    <recommendedName>
        <fullName evidence="3">BAP29/BAP31 transmembrane domain-containing protein</fullName>
    </recommendedName>
</protein>
<dbReference type="Pfam" id="PF05529">
    <property type="entry name" value="Bap31"/>
    <property type="match status" value="1"/>
</dbReference>
<dbReference type="OrthoDB" id="185530at2759"/>
<proteinExistence type="predicted"/>
<sequence>MGDTRGFMFCLSIQRGLLAAFSLSGRMAIYEGEQPNAYMQSTGRSGSNPWQLFLYFIFPIPLVFLVLISLPFPARYRAKIRVGILNALNRISFLRFDYGGASISLIAIIILIALLGLIFSANDSLNARRAENQAHFFAEKKELRCKRWRAERNFWLSVLGCVLWVVLLRIQTLLMDVGPLEERLKRAEEERDAAAKESKEKEGVLRRLREAVEQGVREGKEKEGVILTLREKMGEVEGLKKRVVILEEEKEALRKGSKKTS</sequence>
<keyword evidence="2" id="KW-1133">Transmembrane helix</keyword>
<dbReference type="Proteomes" id="UP000019335">
    <property type="component" value="Unassembled WGS sequence"/>
</dbReference>
<keyword evidence="5" id="KW-1185">Reference proteome</keyword>
<evidence type="ECO:0000256" key="1">
    <source>
        <dbReference type="SAM" id="Coils"/>
    </source>
</evidence>
<feature type="domain" description="BAP29/BAP31 transmembrane" evidence="3">
    <location>
        <begin position="60"/>
        <end position="185"/>
    </location>
</feature>
<keyword evidence="2" id="KW-0472">Membrane</keyword>
<feature type="transmembrane region" description="Helical" evidence="2">
    <location>
        <begin position="154"/>
        <end position="175"/>
    </location>
</feature>
<feature type="transmembrane region" description="Helical" evidence="2">
    <location>
        <begin position="52"/>
        <end position="72"/>
    </location>
</feature>
<dbReference type="EMBL" id="AZIL01002694">
    <property type="protein sequence ID" value="EWM21023.1"/>
    <property type="molecule type" value="Genomic_DNA"/>
</dbReference>
<organism evidence="4 5">
    <name type="scientific">Nannochloropsis gaditana</name>
    <dbReference type="NCBI Taxonomy" id="72520"/>
    <lineage>
        <taxon>Eukaryota</taxon>
        <taxon>Sar</taxon>
        <taxon>Stramenopiles</taxon>
        <taxon>Ochrophyta</taxon>
        <taxon>Eustigmatophyceae</taxon>
        <taxon>Eustigmatales</taxon>
        <taxon>Monodopsidaceae</taxon>
        <taxon>Nannochloropsis</taxon>
    </lineage>
</organism>
<evidence type="ECO:0000256" key="2">
    <source>
        <dbReference type="SAM" id="Phobius"/>
    </source>
</evidence>
<reference evidence="4 5" key="1">
    <citation type="journal article" date="2014" name="Mol. Plant">
        <title>Chromosome Scale Genome Assembly and Transcriptome Profiling of Nannochloropsis gaditana in Nitrogen Depletion.</title>
        <authorList>
            <person name="Corteggiani Carpinelli E."/>
            <person name="Telatin A."/>
            <person name="Vitulo N."/>
            <person name="Forcato C."/>
            <person name="D'Angelo M."/>
            <person name="Schiavon R."/>
            <person name="Vezzi A."/>
            <person name="Giacometti G.M."/>
            <person name="Morosinotto T."/>
            <person name="Valle G."/>
        </authorList>
    </citation>
    <scope>NUCLEOTIDE SEQUENCE [LARGE SCALE GENOMIC DNA]</scope>
    <source>
        <strain evidence="4 5">B-31</strain>
    </source>
</reference>
<feature type="coiled-coil region" evidence="1">
    <location>
        <begin position="170"/>
        <end position="204"/>
    </location>
</feature>
<evidence type="ECO:0000313" key="5">
    <source>
        <dbReference type="Proteomes" id="UP000019335"/>
    </source>
</evidence>
<evidence type="ECO:0000313" key="4">
    <source>
        <dbReference type="EMBL" id="EWM21023.1"/>
    </source>
</evidence>
<keyword evidence="1" id="KW-0175">Coiled coil</keyword>
<name>W7TBU6_9STRA</name>
<gene>
    <name evidence="4" type="ORF">Naga_100271g4</name>
</gene>